<protein>
    <recommendedName>
        <fullName evidence="1">SnoaL-like domain-containing protein</fullName>
    </recommendedName>
</protein>
<sequence length="353" mass="36954">MSGAVIIGAGPGIGRSVALRFAREGLPVALVARTNAVVRDIAESVGSLGVPVVPLTADSTDETALRASLDAAADRLGPPDVVVYNAAIIQADSPGELSVRAHLNAWAVNVVGALTAAAHVMPAMARHGSGTFIVTGGMPEPKRQYVSLSLGKAGVRTLVALLDQQYGPSGVHVATVTVAGPVAPGTDFDPDDIAEHYWRLHLQPRSLREREIVHTGRATDGAPVTDGRASAVIASLFSSWQAAFNDHRAGDLSSLFTDDALFQGRNPQLVAGTAQIRRYYENVPEGTTAKVEVLEGKLLSENIVTGFADVTCTAPTGETTPLRISVTAEQIGGTWLIRQYHAAAPVAQPLRGR</sequence>
<reference evidence="2 3" key="1">
    <citation type="journal article" date="2019" name="Int. J. Syst. Evol. Microbiol.">
        <title>The Global Catalogue of Microorganisms (GCM) 10K type strain sequencing project: providing services to taxonomists for standard genome sequencing and annotation.</title>
        <authorList>
            <consortium name="The Broad Institute Genomics Platform"/>
            <consortium name="The Broad Institute Genome Sequencing Center for Infectious Disease"/>
            <person name="Wu L."/>
            <person name="Ma J."/>
        </authorList>
    </citation>
    <scope>NUCLEOTIDE SEQUENCE [LARGE SCALE GENOMIC DNA]</scope>
    <source>
        <strain evidence="2 3">JCM 3325</strain>
    </source>
</reference>
<dbReference type="PANTHER" id="PTHR43431:SF1">
    <property type="entry name" value="OS08G0476300 PROTEIN"/>
    <property type="match status" value="1"/>
</dbReference>
<dbReference type="Gene3D" id="3.40.50.720">
    <property type="entry name" value="NAD(P)-binding Rossmann-like Domain"/>
    <property type="match status" value="1"/>
</dbReference>
<dbReference type="InterPro" id="IPR002347">
    <property type="entry name" value="SDR_fam"/>
</dbReference>
<keyword evidence="3" id="KW-1185">Reference proteome</keyword>
<dbReference type="Pfam" id="PF13474">
    <property type="entry name" value="SnoaL_3"/>
    <property type="match status" value="1"/>
</dbReference>
<dbReference type="InterPro" id="IPR032710">
    <property type="entry name" value="NTF2-like_dom_sf"/>
</dbReference>
<evidence type="ECO:0000313" key="2">
    <source>
        <dbReference type="EMBL" id="GAA2451243.1"/>
    </source>
</evidence>
<evidence type="ECO:0000313" key="3">
    <source>
        <dbReference type="Proteomes" id="UP001501231"/>
    </source>
</evidence>
<comment type="caution">
    <text evidence="2">The sequence shown here is derived from an EMBL/GenBank/DDBJ whole genome shotgun (WGS) entry which is preliminary data.</text>
</comment>
<dbReference type="PRINTS" id="PR00081">
    <property type="entry name" value="GDHRDH"/>
</dbReference>
<dbReference type="RefSeq" id="WP_344596627.1">
    <property type="nucleotide sequence ID" value="NZ_BAAARW010000038.1"/>
</dbReference>
<gene>
    <name evidence="2" type="ORF">GCM10010191_81640</name>
</gene>
<dbReference type="InterPro" id="IPR036291">
    <property type="entry name" value="NAD(P)-bd_dom_sf"/>
</dbReference>
<feature type="domain" description="SnoaL-like" evidence="1">
    <location>
        <begin position="233"/>
        <end position="346"/>
    </location>
</feature>
<dbReference type="SUPFAM" id="SSF51735">
    <property type="entry name" value="NAD(P)-binding Rossmann-fold domains"/>
    <property type="match status" value="1"/>
</dbReference>
<accession>A0ABN3K6Z5</accession>
<evidence type="ECO:0000259" key="1">
    <source>
        <dbReference type="Pfam" id="PF13474"/>
    </source>
</evidence>
<dbReference type="EMBL" id="BAAARW010000038">
    <property type="protein sequence ID" value="GAA2451243.1"/>
    <property type="molecule type" value="Genomic_DNA"/>
</dbReference>
<dbReference type="Proteomes" id="UP001501231">
    <property type="component" value="Unassembled WGS sequence"/>
</dbReference>
<dbReference type="SUPFAM" id="SSF54427">
    <property type="entry name" value="NTF2-like"/>
    <property type="match status" value="1"/>
</dbReference>
<name>A0ABN3K6Z5_9ACTN</name>
<dbReference type="PANTHER" id="PTHR43431">
    <property type="entry name" value="OXIDOREDUCTASE, SHORT CHAIN DEHYDROGENASE/REDUCTASE FAMILY (AFU_ORTHOLOGUE AFUA_5G14000)"/>
    <property type="match status" value="1"/>
</dbReference>
<dbReference type="Pfam" id="PF00106">
    <property type="entry name" value="adh_short"/>
    <property type="match status" value="1"/>
</dbReference>
<dbReference type="Gene3D" id="3.10.450.50">
    <property type="match status" value="1"/>
</dbReference>
<proteinExistence type="predicted"/>
<dbReference type="InterPro" id="IPR037401">
    <property type="entry name" value="SnoaL-like"/>
</dbReference>
<organism evidence="2 3">
    <name type="scientific">Actinomadura vinacea</name>
    <dbReference type="NCBI Taxonomy" id="115336"/>
    <lineage>
        <taxon>Bacteria</taxon>
        <taxon>Bacillati</taxon>
        <taxon>Actinomycetota</taxon>
        <taxon>Actinomycetes</taxon>
        <taxon>Streptosporangiales</taxon>
        <taxon>Thermomonosporaceae</taxon>
        <taxon>Actinomadura</taxon>
    </lineage>
</organism>